<organism evidence="1 2">
    <name type="scientific">Fasciolopsis buskii</name>
    <dbReference type="NCBI Taxonomy" id="27845"/>
    <lineage>
        <taxon>Eukaryota</taxon>
        <taxon>Metazoa</taxon>
        <taxon>Spiralia</taxon>
        <taxon>Lophotrochozoa</taxon>
        <taxon>Platyhelminthes</taxon>
        <taxon>Trematoda</taxon>
        <taxon>Digenea</taxon>
        <taxon>Plagiorchiida</taxon>
        <taxon>Echinostomata</taxon>
        <taxon>Echinostomatoidea</taxon>
        <taxon>Fasciolidae</taxon>
        <taxon>Fasciolopsis</taxon>
    </lineage>
</organism>
<dbReference type="Proteomes" id="UP000728185">
    <property type="component" value="Unassembled WGS sequence"/>
</dbReference>
<evidence type="ECO:0000313" key="2">
    <source>
        <dbReference type="Proteomes" id="UP000728185"/>
    </source>
</evidence>
<dbReference type="EMBL" id="LUCM01004249">
    <property type="protein sequence ID" value="KAA0194604.1"/>
    <property type="molecule type" value="Genomic_DNA"/>
</dbReference>
<dbReference type="OrthoDB" id="6253311at2759"/>
<comment type="caution">
    <text evidence="1">The sequence shown here is derived from an EMBL/GenBank/DDBJ whole genome shotgun (WGS) entry which is preliminary data.</text>
</comment>
<reference evidence="1" key="1">
    <citation type="submission" date="2019-05" db="EMBL/GenBank/DDBJ databases">
        <title>Annotation for the trematode Fasciolopsis buski.</title>
        <authorList>
            <person name="Choi Y.-J."/>
        </authorList>
    </citation>
    <scope>NUCLEOTIDE SEQUENCE</scope>
    <source>
        <strain evidence="1">HT</strain>
        <tissue evidence="1">Whole worm</tissue>
    </source>
</reference>
<accession>A0A8E0RZ36</accession>
<keyword evidence="2" id="KW-1185">Reference proteome</keyword>
<evidence type="ECO:0000313" key="1">
    <source>
        <dbReference type="EMBL" id="KAA0194604.1"/>
    </source>
</evidence>
<dbReference type="AlphaFoldDB" id="A0A8E0RZ36"/>
<sequence>MKSNSVSQSKLKLGSIEDKKTMEIVTRMGMSVTDFMNSLNCPKSKAGVSRLFVWPKHTDLEIGNSNEAVYQYESGDNSWALRFRALGCYRYVGFHVSNPTQHYA</sequence>
<gene>
    <name evidence="1" type="ORF">FBUS_07783</name>
</gene>
<name>A0A8E0RZ36_9TREM</name>
<proteinExistence type="predicted"/>
<protein>
    <submittedName>
        <fullName evidence="1">Uncharacterized protein</fullName>
    </submittedName>
</protein>